<feature type="region of interest" description="Disordered" evidence="1">
    <location>
        <begin position="13"/>
        <end position="134"/>
    </location>
</feature>
<name>A0A8J2JBP1_9HEXA</name>
<gene>
    <name evidence="2" type="ORF">AFUS01_LOCUS6090</name>
</gene>
<accession>A0A8J2JBP1</accession>
<protein>
    <submittedName>
        <fullName evidence="2">Uncharacterized protein</fullName>
    </submittedName>
</protein>
<dbReference type="Proteomes" id="UP000708208">
    <property type="component" value="Unassembled WGS sequence"/>
</dbReference>
<reference evidence="2" key="1">
    <citation type="submission" date="2021-06" db="EMBL/GenBank/DDBJ databases">
        <authorList>
            <person name="Hodson N. C."/>
            <person name="Mongue J. A."/>
            <person name="Jaron S. K."/>
        </authorList>
    </citation>
    <scope>NUCLEOTIDE SEQUENCE</scope>
</reference>
<keyword evidence="3" id="KW-1185">Reference proteome</keyword>
<dbReference type="EMBL" id="CAJVCH010039624">
    <property type="protein sequence ID" value="CAG7716591.1"/>
    <property type="molecule type" value="Genomic_DNA"/>
</dbReference>
<proteinExistence type="predicted"/>
<organism evidence="2 3">
    <name type="scientific">Allacma fusca</name>
    <dbReference type="NCBI Taxonomy" id="39272"/>
    <lineage>
        <taxon>Eukaryota</taxon>
        <taxon>Metazoa</taxon>
        <taxon>Ecdysozoa</taxon>
        <taxon>Arthropoda</taxon>
        <taxon>Hexapoda</taxon>
        <taxon>Collembola</taxon>
        <taxon>Symphypleona</taxon>
        <taxon>Sminthuridae</taxon>
        <taxon>Allacma</taxon>
    </lineage>
</organism>
<feature type="compositionally biased region" description="Low complexity" evidence="1">
    <location>
        <begin position="90"/>
        <end position="103"/>
    </location>
</feature>
<feature type="compositionally biased region" description="Low complexity" evidence="1">
    <location>
        <begin position="19"/>
        <end position="41"/>
    </location>
</feature>
<feature type="compositionally biased region" description="Polar residues" evidence="1">
    <location>
        <begin position="56"/>
        <end position="71"/>
    </location>
</feature>
<comment type="caution">
    <text evidence="2">The sequence shown here is derived from an EMBL/GenBank/DDBJ whole genome shotgun (WGS) entry which is preliminary data.</text>
</comment>
<evidence type="ECO:0000313" key="3">
    <source>
        <dbReference type="Proteomes" id="UP000708208"/>
    </source>
</evidence>
<evidence type="ECO:0000313" key="2">
    <source>
        <dbReference type="EMBL" id="CAG7716591.1"/>
    </source>
</evidence>
<evidence type="ECO:0000256" key="1">
    <source>
        <dbReference type="SAM" id="MobiDB-lite"/>
    </source>
</evidence>
<dbReference type="AlphaFoldDB" id="A0A8J2JBP1"/>
<sequence length="174" mass="18857">MDDISKEIYRFRKKFNIQPNSSSAANSSTTSNPTPDSKPSSLLPPFPSLARLKPPLTSTPVKRSNSASPFNRNHEPNKASHQALPSLPVRSFSNSNSSSNRNSIRLFGSKPSTPIVKPGSVLPSPTQSASSLRLGGPVTSLGDFKRLLQATQRKRSTISAMEILKPRFGLETTI</sequence>